<feature type="region of interest" description="Disordered" evidence="1">
    <location>
        <begin position="1"/>
        <end position="61"/>
    </location>
</feature>
<comment type="caution">
    <text evidence="3">The sequence shown here is derived from an EMBL/GenBank/DDBJ whole genome shotgun (WGS) entry which is preliminary data.</text>
</comment>
<feature type="transmembrane region" description="Helical" evidence="2">
    <location>
        <begin position="147"/>
        <end position="165"/>
    </location>
</feature>
<dbReference type="EMBL" id="FXUG01000014">
    <property type="protein sequence ID" value="SMP71583.1"/>
    <property type="molecule type" value="Genomic_DNA"/>
</dbReference>
<keyword evidence="2" id="KW-0472">Membrane</keyword>
<gene>
    <name evidence="3" type="ORF">SAMN06265222_11478</name>
</gene>
<reference evidence="3 4" key="1">
    <citation type="submission" date="2017-05" db="EMBL/GenBank/DDBJ databases">
        <authorList>
            <person name="Varghese N."/>
            <person name="Submissions S."/>
        </authorList>
    </citation>
    <scope>NUCLEOTIDE SEQUENCE [LARGE SCALE GENOMIC DNA]</scope>
    <source>
        <strain evidence="3 4">DSM 25457</strain>
    </source>
</reference>
<protein>
    <submittedName>
        <fullName evidence="3">Uncharacterized protein</fullName>
    </submittedName>
</protein>
<feature type="transmembrane region" description="Helical" evidence="2">
    <location>
        <begin position="103"/>
        <end position="127"/>
    </location>
</feature>
<sequence>MLSPHSSAGSHPASLDGAGQGHVPTTSIPHSSRSTSHQTKLLANGATEPDNNDDGAPPSVVTAAGVACTDEDHACQTNLEATNLESTTPSIARSRRFKRLTPYVSHYLFAALIVTFHVVAIAGAIAIPFTLLMHTIAKAIGMEASPNFQITLIVFAGLAGSLLILQRGHAMRTLGIRRMDLRPRLWKRRLRMPSIAHQLKLLYVAMGVCVALPVIALASHAYLAFGSNDSTAVKNSLPFLFGWLAFMLGGVTILTSAVSCLRDFRSRAFRNSLRFHHRGVALRSFIAEFDSPLRSIYESCSLSRRISLAHRTVFITCIASFSLAGCLAAYIQSDAYLGEMLAAISVLGILIVWPTKRRLVKWSAELLDPFCKPSDEEYEIYS</sequence>
<accession>A0ABY1QJX3</accession>
<dbReference type="Proteomes" id="UP001158067">
    <property type="component" value="Unassembled WGS sequence"/>
</dbReference>
<keyword evidence="2" id="KW-1133">Transmembrane helix</keyword>
<feature type="transmembrane region" description="Helical" evidence="2">
    <location>
        <begin position="312"/>
        <end position="330"/>
    </location>
</feature>
<organism evidence="3 4">
    <name type="scientific">Neorhodopirellula lusitana</name>
    <dbReference type="NCBI Taxonomy" id="445327"/>
    <lineage>
        <taxon>Bacteria</taxon>
        <taxon>Pseudomonadati</taxon>
        <taxon>Planctomycetota</taxon>
        <taxon>Planctomycetia</taxon>
        <taxon>Pirellulales</taxon>
        <taxon>Pirellulaceae</taxon>
        <taxon>Neorhodopirellula</taxon>
    </lineage>
</organism>
<evidence type="ECO:0000313" key="3">
    <source>
        <dbReference type="EMBL" id="SMP71583.1"/>
    </source>
</evidence>
<feature type="compositionally biased region" description="Low complexity" evidence="1">
    <location>
        <begin position="1"/>
        <end position="15"/>
    </location>
</feature>
<evidence type="ECO:0000313" key="4">
    <source>
        <dbReference type="Proteomes" id="UP001158067"/>
    </source>
</evidence>
<feature type="transmembrane region" description="Helical" evidence="2">
    <location>
        <begin position="201"/>
        <end position="225"/>
    </location>
</feature>
<feature type="transmembrane region" description="Helical" evidence="2">
    <location>
        <begin position="237"/>
        <end position="261"/>
    </location>
</feature>
<evidence type="ECO:0000256" key="1">
    <source>
        <dbReference type="SAM" id="MobiDB-lite"/>
    </source>
</evidence>
<name>A0ABY1QJX3_9BACT</name>
<feature type="transmembrane region" description="Helical" evidence="2">
    <location>
        <begin position="336"/>
        <end position="353"/>
    </location>
</feature>
<proteinExistence type="predicted"/>
<keyword evidence="4" id="KW-1185">Reference proteome</keyword>
<keyword evidence="2" id="KW-0812">Transmembrane</keyword>
<feature type="compositionally biased region" description="Polar residues" evidence="1">
    <location>
        <begin position="23"/>
        <end position="41"/>
    </location>
</feature>
<evidence type="ECO:0000256" key="2">
    <source>
        <dbReference type="SAM" id="Phobius"/>
    </source>
</evidence>